<keyword evidence="7" id="KW-0472">Membrane</keyword>
<dbReference type="InterPro" id="IPR019533">
    <property type="entry name" value="Peptidase_S26"/>
</dbReference>
<dbReference type="GO" id="GO:0016020">
    <property type="term" value="C:membrane"/>
    <property type="evidence" value="ECO:0007669"/>
    <property type="project" value="UniProtKB-SubCell"/>
</dbReference>
<dbReference type="CDD" id="cd06530">
    <property type="entry name" value="S26_SPase_I"/>
    <property type="match status" value="1"/>
</dbReference>
<dbReference type="EMBL" id="JACHWY010000001">
    <property type="protein sequence ID" value="MBB3046000.1"/>
    <property type="molecule type" value="Genomic_DNA"/>
</dbReference>
<dbReference type="PROSITE" id="PS00761">
    <property type="entry name" value="SPASE_I_3"/>
    <property type="match status" value="1"/>
</dbReference>
<keyword evidence="10" id="KW-1185">Reference proteome</keyword>
<dbReference type="PANTHER" id="PTHR43390:SF1">
    <property type="entry name" value="CHLOROPLAST PROCESSING PEPTIDASE"/>
    <property type="match status" value="1"/>
</dbReference>
<dbReference type="PROSITE" id="PS00760">
    <property type="entry name" value="SPASE_I_2"/>
    <property type="match status" value="1"/>
</dbReference>
<comment type="catalytic activity">
    <reaction evidence="1 7">
        <text>Cleavage of hydrophobic, N-terminal signal or leader sequences from secreted and periplasmic proteins.</text>
        <dbReference type="EC" id="3.4.21.89"/>
    </reaction>
</comment>
<dbReference type="AlphaFoldDB" id="A0A7W4W225"/>
<keyword evidence="7" id="KW-0645">Protease</keyword>
<reference evidence="9 10" key="1">
    <citation type="submission" date="2020-08" db="EMBL/GenBank/DDBJ databases">
        <title>Genomic Encyclopedia of Type Strains, Phase III (KMG-III): the genomes of soil and plant-associated and newly described type strains.</title>
        <authorList>
            <person name="Whitman W."/>
        </authorList>
    </citation>
    <scope>NUCLEOTIDE SEQUENCE [LARGE SCALE GENOMIC DNA]</scope>
    <source>
        <strain evidence="9 10">CECT 8654</strain>
    </source>
</reference>
<evidence type="ECO:0000256" key="6">
    <source>
        <dbReference type="PIRSR" id="PIRSR600223-1"/>
    </source>
</evidence>
<evidence type="ECO:0000256" key="2">
    <source>
        <dbReference type="ARBA" id="ARBA00009370"/>
    </source>
</evidence>
<feature type="active site" evidence="6">
    <location>
        <position position="173"/>
    </location>
</feature>
<dbReference type="RefSeq" id="WP_183408716.1">
    <property type="nucleotide sequence ID" value="NZ_JACHWY010000001.1"/>
</dbReference>
<evidence type="ECO:0000256" key="1">
    <source>
        <dbReference type="ARBA" id="ARBA00000677"/>
    </source>
</evidence>
<dbReference type="Pfam" id="PF10502">
    <property type="entry name" value="Peptidase_S26"/>
    <property type="match status" value="1"/>
</dbReference>
<evidence type="ECO:0000256" key="3">
    <source>
        <dbReference type="ARBA" id="ARBA00013208"/>
    </source>
</evidence>
<accession>A0A7W4W225</accession>
<organism evidence="9 10">
    <name type="scientific">Litorivivens lipolytica</name>
    <dbReference type="NCBI Taxonomy" id="1524264"/>
    <lineage>
        <taxon>Bacteria</taxon>
        <taxon>Pseudomonadati</taxon>
        <taxon>Pseudomonadota</taxon>
        <taxon>Gammaproteobacteria</taxon>
        <taxon>Litorivivens</taxon>
    </lineage>
</organism>
<evidence type="ECO:0000313" key="10">
    <source>
        <dbReference type="Proteomes" id="UP000537130"/>
    </source>
</evidence>
<dbReference type="SUPFAM" id="SSF51306">
    <property type="entry name" value="LexA/Signal peptidase"/>
    <property type="match status" value="1"/>
</dbReference>
<keyword evidence="5 7" id="KW-0378">Hydrolase</keyword>
<comment type="subcellular location">
    <subcellularLocation>
        <location evidence="7">Membrane</location>
        <topology evidence="7">Multi-pass membrane protein</topology>
    </subcellularLocation>
</comment>
<dbReference type="Gene3D" id="2.10.109.10">
    <property type="entry name" value="Umud Fragment, subunit A"/>
    <property type="match status" value="1"/>
</dbReference>
<dbReference type="PANTHER" id="PTHR43390">
    <property type="entry name" value="SIGNAL PEPTIDASE I"/>
    <property type="match status" value="1"/>
</dbReference>
<keyword evidence="7" id="KW-0812">Transmembrane</keyword>
<protein>
    <recommendedName>
        <fullName evidence="4 7">Signal peptidase I</fullName>
        <ecNumber evidence="3 7">3.4.21.89</ecNumber>
    </recommendedName>
</protein>
<proteinExistence type="inferred from homology"/>
<dbReference type="GO" id="GO:0006465">
    <property type="term" value="P:signal peptide processing"/>
    <property type="evidence" value="ECO:0007669"/>
    <property type="project" value="InterPro"/>
</dbReference>
<feature type="active site" evidence="6">
    <location>
        <position position="227"/>
    </location>
</feature>
<dbReference type="GO" id="GO:0004252">
    <property type="term" value="F:serine-type endopeptidase activity"/>
    <property type="evidence" value="ECO:0007669"/>
    <property type="project" value="InterPro"/>
</dbReference>
<comment type="similarity">
    <text evidence="2 7">Belongs to the peptidase S26 family.</text>
</comment>
<dbReference type="InterPro" id="IPR036286">
    <property type="entry name" value="LexA/Signal_pep-like_sf"/>
</dbReference>
<evidence type="ECO:0000256" key="4">
    <source>
        <dbReference type="ARBA" id="ARBA00019232"/>
    </source>
</evidence>
<evidence type="ECO:0000259" key="8">
    <source>
        <dbReference type="Pfam" id="PF10502"/>
    </source>
</evidence>
<dbReference type="NCBIfam" id="TIGR02227">
    <property type="entry name" value="sigpep_I_bact"/>
    <property type="match status" value="1"/>
</dbReference>
<dbReference type="PRINTS" id="PR00727">
    <property type="entry name" value="LEADERPTASE"/>
</dbReference>
<feature type="transmembrane region" description="Helical" evidence="7">
    <location>
        <begin position="55"/>
        <end position="77"/>
    </location>
</feature>
<evidence type="ECO:0000256" key="5">
    <source>
        <dbReference type="ARBA" id="ARBA00022801"/>
    </source>
</evidence>
<dbReference type="InterPro" id="IPR019757">
    <property type="entry name" value="Pept_S26A_signal_pept_1_Lys-AS"/>
</dbReference>
<keyword evidence="7" id="KW-1133">Transmembrane helix</keyword>
<feature type="transmembrane region" description="Helical" evidence="7">
    <location>
        <begin position="82"/>
        <end position="99"/>
    </location>
</feature>
<dbReference type="EC" id="3.4.21.89" evidence="3 7"/>
<dbReference type="Proteomes" id="UP000537130">
    <property type="component" value="Unassembled WGS sequence"/>
</dbReference>
<evidence type="ECO:0000256" key="7">
    <source>
        <dbReference type="RuleBase" id="RU362042"/>
    </source>
</evidence>
<comment type="caution">
    <text evidence="9">The sequence shown here is derived from an EMBL/GenBank/DDBJ whole genome shotgun (WGS) entry which is preliminary data.</text>
</comment>
<dbReference type="InterPro" id="IPR000223">
    <property type="entry name" value="Pept_S26A_signal_pept_1"/>
</dbReference>
<evidence type="ECO:0000313" key="9">
    <source>
        <dbReference type="EMBL" id="MBB3046000.1"/>
    </source>
</evidence>
<name>A0A7W4W225_9GAMM</name>
<gene>
    <name evidence="9" type="ORF">FHR99_000236</name>
</gene>
<dbReference type="InterPro" id="IPR019758">
    <property type="entry name" value="Pept_S26A_signal_pept_1_CS"/>
</dbReference>
<feature type="domain" description="Peptidase S26" evidence="8">
    <location>
        <begin position="143"/>
        <end position="332"/>
    </location>
</feature>
<dbReference type="GO" id="GO:0009003">
    <property type="term" value="F:signal peptidase activity"/>
    <property type="evidence" value="ECO:0007669"/>
    <property type="project" value="UniProtKB-EC"/>
</dbReference>
<sequence>MVNNLLLVVSALTLIVWTVQEIRGRRQLADALSWCADHKKENSEQSLLSQVVPGWWNSTTVFINILWMAWFASVVLVKDGDFALVLVVVTALAGLIALLDKFAFTRRREFLVTEGNIAVYLKFSVKADFESLKERLASQLPIAENAKSFFPVLLVVLVLRSFVAEPFQIPSASMVPSLEVGDYILVNKFSYGVRLPVVGTKIVEVGEPERGDVMVFFPPHDSRYFIKRVVGLPGDELVYRDKVLYVNGKEMTQQLLAEVPPLNPSEHILRESLGDREHLIRTELRQDRGDFRVVVEPGHYFMMGDNRDNSSDSRVWGAVPEANIVGKAFAIWMHWRSISELPSFDRVGTIR</sequence>